<dbReference type="Proteomes" id="UP000244810">
    <property type="component" value="Unassembled WGS sequence"/>
</dbReference>
<dbReference type="SMART" id="SM00849">
    <property type="entry name" value="Lactamase_B"/>
    <property type="match status" value="1"/>
</dbReference>
<feature type="domain" description="Metallo-beta-lactamase" evidence="1">
    <location>
        <begin position="39"/>
        <end position="256"/>
    </location>
</feature>
<dbReference type="Pfam" id="PF00753">
    <property type="entry name" value="Lactamase_B"/>
    <property type="match status" value="1"/>
</dbReference>
<dbReference type="InterPro" id="IPR048933">
    <property type="entry name" value="B_lactamase-like_C"/>
</dbReference>
<dbReference type="Gene3D" id="3.60.15.10">
    <property type="entry name" value="Ribonuclease Z/Hydroxyacylglutathione hydrolase-like"/>
    <property type="match status" value="1"/>
</dbReference>
<proteinExistence type="predicted"/>
<dbReference type="InterPro" id="IPR050662">
    <property type="entry name" value="Sec-metab_biosynth-thioest"/>
</dbReference>
<evidence type="ECO:0000313" key="3">
    <source>
        <dbReference type="Proteomes" id="UP000244810"/>
    </source>
</evidence>
<evidence type="ECO:0000313" key="2">
    <source>
        <dbReference type="EMBL" id="PVE46826.1"/>
    </source>
</evidence>
<dbReference type="SUPFAM" id="SSF56281">
    <property type="entry name" value="Metallo-hydrolase/oxidoreductase"/>
    <property type="match status" value="1"/>
</dbReference>
<dbReference type="InterPro" id="IPR036388">
    <property type="entry name" value="WH-like_DNA-bd_sf"/>
</dbReference>
<evidence type="ECO:0000259" key="1">
    <source>
        <dbReference type="SMART" id="SM00849"/>
    </source>
</evidence>
<dbReference type="EMBL" id="QDDR01000007">
    <property type="protein sequence ID" value="PVE46826.1"/>
    <property type="molecule type" value="Genomic_DNA"/>
</dbReference>
<dbReference type="Pfam" id="PF21221">
    <property type="entry name" value="B_lactamase-like_C"/>
    <property type="match status" value="1"/>
</dbReference>
<dbReference type="GO" id="GO:0016787">
    <property type="term" value="F:hydrolase activity"/>
    <property type="evidence" value="ECO:0007669"/>
    <property type="project" value="UniProtKB-KW"/>
</dbReference>
<reference evidence="2 3" key="1">
    <citation type="journal article" date="2011" name="Syst. Appl. Microbiol.">
        <title>Defluviimonas denitrificans gen. nov., sp. nov., and Pararhodobacter aggregans gen. nov., sp. nov., non-phototrophic Rhodobacteraceae from the biofilter of a marine aquaculture.</title>
        <authorList>
            <person name="Foesel B.U."/>
            <person name="Drake H.L."/>
            <person name="Schramm A."/>
        </authorList>
    </citation>
    <scope>NUCLEOTIDE SEQUENCE [LARGE SCALE GENOMIC DNA]</scope>
    <source>
        <strain evidence="2 3">D1-19</strain>
    </source>
</reference>
<keyword evidence="3" id="KW-1185">Reference proteome</keyword>
<dbReference type="PANTHER" id="PTHR23131:SF4">
    <property type="entry name" value="METALLO-BETA-LACTAMASE SUPERFAMILY POTEIN"/>
    <property type="match status" value="1"/>
</dbReference>
<gene>
    <name evidence="2" type="ORF">DDE23_14170</name>
</gene>
<sequence length="344" mass="37962">MPDIALDFPFADPPAPGAVIEVAPGILWARLPLPYRLDHVNVYFIEDGGAWAIVDTGIGDEDCRAAWEALLAGPLAGARFSRLIVTHHHPDHIGLAGWLCDRLGVPLQTSLSSYLGCVNISLSPGAMEAQTYRDFYRSHGMSRDVADAVLTLGHGYLRMVTPLPASFRRLVQGDRLTMGGRDFEVMTSEGHAQEQVMLHCRAANIFLPADEVLARITPNVSVWAVDPDGDPLGLFLRSLAMIEREVDAEALVLPGHHLPFRGLHKRTRELAAHHVERCARIAEACTAKPQSVADLVPLLFPKVQDVHQLGFTFNEVHAHVNYMIYRGDLHQRSHNGIERVEAAR</sequence>
<dbReference type="OrthoDB" id="2971563at2"/>
<name>A0A2T7UQ85_9RHOB</name>
<dbReference type="PANTHER" id="PTHR23131">
    <property type="entry name" value="ENDORIBONUCLEASE LACTB2"/>
    <property type="match status" value="1"/>
</dbReference>
<dbReference type="InterPro" id="IPR036866">
    <property type="entry name" value="RibonucZ/Hydroxyglut_hydro"/>
</dbReference>
<dbReference type="AlphaFoldDB" id="A0A2T7UQ85"/>
<dbReference type="RefSeq" id="WP_107752398.1">
    <property type="nucleotide sequence ID" value="NZ_QBKF01000007.1"/>
</dbReference>
<protein>
    <submittedName>
        <fullName evidence="2">MBL fold metallo-hydrolase</fullName>
    </submittedName>
</protein>
<accession>A0A2T7UQ85</accession>
<dbReference type="Gene3D" id="1.10.10.10">
    <property type="entry name" value="Winged helix-like DNA-binding domain superfamily/Winged helix DNA-binding domain"/>
    <property type="match status" value="1"/>
</dbReference>
<dbReference type="InterPro" id="IPR001279">
    <property type="entry name" value="Metallo-B-lactamas"/>
</dbReference>
<keyword evidence="2" id="KW-0378">Hydrolase</keyword>
<comment type="caution">
    <text evidence="2">The sequence shown here is derived from an EMBL/GenBank/DDBJ whole genome shotgun (WGS) entry which is preliminary data.</text>
</comment>
<organism evidence="2 3">
    <name type="scientific">Pararhodobacter aggregans</name>
    <dbReference type="NCBI Taxonomy" id="404875"/>
    <lineage>
        <taxon>Bacteria</taxon>
        <taxon>Pseudomonadati</taxon>
        <taxon>Pseudomonadota</taxon>
        <taxon>Alphaproteobacteria</taxon>
        <taxon>Rhodobacterales</taxon>
        <taxon>Paracoccaceae</taxon>
        <taxon>Pararhodobacter</taxon>
    </lineage>
</organism>